<dbReference type="Gene3D" id="3.20.20.70">
    <property type="entry name" value="Aldolase class I"/>
    <property type="match status" value="1"/>
</dbReference>
<keyword evidence="7" id="KW-0288">FMN</keyword>
<evidence type="ECO:0000313" key="12">
    <source>
        <dbReference type="EMBL" id="MFC4099109.1"/>
    </source>
</evidence>
<sequence>MMNTLLTRKLNIRYPILQAPMAGGPTTADLVASVSNAGGLGSLGAGYLPPEQIRTAIREIKQRTDRPFGVNLFVPESSIPPEDAIIDAMNHHLNTFRAELGIAPNPSIPKAAESFEEQVQVLLEEHVAVFSFTFGIPSREILQSMKQQGIFVIGTATTVHEAGALETAGVDAIVAQGSEAGGHRGTFLTSTADARVGTMALVPQMVDHVTVPVIASGGIMDGRGLVASLALGASAVQMGTAFLASVESGAHAVHKQKILSSREDSTEVTDAYSGKAARGILTDFMKAMRDYPGAVPAYPLQHALTRDIRQAAAKASNPAYMSLWAGQGLRLAREHAAADIVEQSVEQAMLLMKRLGHFGSEAGSGDSLCNGHRSIDAE</sequence>
<dbReference type="RefSeq" id="WP_377717800.1">
    <property type="nucleotide sequence ID" value="NZ_JBHSAM010000014.1"/>
</dbReference>
<keyword evidence="6" id="KW-0285">Flavoprotein</keyword>
<evidence type="ECO:0000256" key="10">
    <source>
        <dbReference type="ARBA" id="ARBA00031155"/>
    </source>
</evidence>
<evidence type="ECO:0000256" key="7">
    <source>
        <dbReference type="ARBA" id="ARBA00022643"/>
    </source>
</evidence>
<dbReference type="GO" id="GO:0016491">
    <property type="term" value="F:oxidoreductase activity"/>
    <property type="evidence" value="ECO:0007669"/>
    <property type="project" value="UniProtKB-KW"/>
</dbReference>
<comment type="similarity">
    <text evidence="3">Belongs to the nitronate monooxygenase family. NMO class I subfamily.</text>
</comment>
<evidence type="ECO:0000256" key="8">
    <source>
        <dbReference type="ARBA" id="ARBA00023002"/>
    </source>
</evidence>
<comment type="function">
    <text evidence="2">Nitronate monooxygenase that uses molecular oxygen to catalyze the oxidative denitrification of alkyl nitronates. Acts on propionate 3-nitronate (P3N), the presumed physiological substrate. Probably functions in the detoxification of P3N, a metabolic poison produced by plants and fungi as a defense mechanism.</text>
</comment>
<organism evidence="12 13">
    <name type="scientific">Paenibacillus xanthanilyticus</name>
    <dbReference type="NCBI Taxonomy" id="1783531"/>
    <lineage>
        <taxon>Bacteria</taxon>
        <taxon>Bacillati</taxon>
        <taxon>Bacillota</taxon>
        <taxon>Bacilli</taxon>
        <taxon>Bacillales</taxon>
        <taxon>Paenibacillaceae</taxon>
        <taxon>Paenibacillus</taxon>
    </lineage>
</organism>
<protein>
    <recommendedName>
        <fullName evidence="4">Probable nitronate monooxygenase</fullName>
    </recommendedName>
    <alternativeName>
        <fullName evidence="10">Propionate 3-nitronate monooxygenase</fullName>
    </alternativeName>
</protein>
<proteinExistence type="inferred from homology"/>
<keyword evidence="9" id="KW-0503">Monooxygenase</keyword>
<evidence type="ECO:0000256" key="3">
    <source>
        <dbReference type="ARBA" id="ARBA00009881"/>
    </source>
</evidence>
<gene>
    <name evidence="12" type="ORF">ACFOZ8_05490</name>
</gene>
<evidence type="ECO:0000256" key="2">
    <source>
        <dbReference type="ARBA" id="ARBA00003535"/>
    </source>
</evidence>
<name>A0ABV8K1B2_9BACL</name>
<dbReference type="Proteomes" id="UP001595715">
    <property type="component" value="Unassembled WGS sequence"/>
</dbReference>
<evidence type="ECO:0000256" key="1">
    <source>
        <dbReference type="ARBA" id="ARBA00001917"/>
    </source>
</evidence>
<comment type="caution">
    <text evidence="12">The sequence shown here is derived from an EMBL/GenBank/DDBJ whole genome shotgun (WGS) entry which is preliminary data.</text>
</comment>
<evidence type="ECO:0000256" key="11">
    <source>
        <dbReference type="ARBA" id="ARBA00049401"/>
    </source>
</evidence>
<keyword evidence="13" id="KW-1185">Reference proteome</keyword>
<evidence type="ECO:0000313" key="13">
    <source>
        <dbReference type="Proteomes" id="UP001595715"/>
    </source>
</evidence>
<keyword evidence="5" id="KW-0216">Detoxification</keyword>
<evidence type="ECO:0000256" key="5">
    <source>
        <dbReference type="ARBA" id="ARBA00022575"/>
    </source>
</evidence>
<dbReference type="Pfam" id="PF03060">
    <property type="entry name" value="NMO"/>
    <property type="match status" value="1"/>
</dbReference>
<dbReference type="PANTHER" id="PTHR42747">
    <property type="entry name" value="NITRONATE MONOOXYGENASE-RELATED"/>
    <property type="match status" value="1"/>
</dbReference>
<dbReference type="PANTHER" id="PTHR42747:SF3">
    <property type="entry name" value="NITRONATE MONOOXYGENASE-RELATED"/>
    <property type="match status" value="1"/>
</dbReference>
<dbReference type="SUPFAM" id="SSF51412">
    <property type="entry name" value="Inosine monophosphate dehydrogenase (IMPDH)"/>
    <property type="match status" value="1"/>
</dbReference>
<evidence type="ECO:0000256" key="6">
    <source>
        <dbReference type="ARBA" id="ARBA00022630"/>
    </source>
</evidence>
<dbReference type="CDD" id="cd04730">
    <property type="entry name" value="NPD_like"/>
    <property type="match status" value="1"/>
</dbReference>
<accession>A0ABV8K1B2</accession>
<dbReference type="InterPro" id="IPR013785">
    <property type="entry name" value="Aldolase_TIM"/>
</dbReference>
<evidence type="ECO:0000256" key="9">
    <source>
        <dbReference type="ARBA" id="ARBA00023033"/>
    </source>
</evidence>
<dbReference type="InterPro" id="IPR004136">
    <property type="entry name" value="NMO"/>
</dbReference>
<comment type="catalytic activity">
    <reaction evidence="11">
        <text>3 propionate 3-nitronate + 3 O2 + H2O = 3 3-oxopropanoate + 2 nitrate + nitrite + H2O2 + 3 H(+)</text>
        <dbReference type="Rhea" id="RHEA:57332"/>
        <dbReference type="ChEBI" id="CHEBI:15377"/>
        <dbReference type="ChEBI" id="CHEBI:15378"/>
        <dbReference type="ChEBI" id="CHEBI:15379"/>
        <dbReference type="ChEBI" id="CHEBI:16240"/>
        <dbReference type="ChEBI" id="CHEBI:16301"/>
        <dbReference type="ChEBI" id="CHEBI:17632"/>
        <dbReference type="ChEBI" id="CHEBI:33190"/>
        <dbReference type="ChEBI" id="CHEBI:136067"/>
    </reaction>
</comment>
<dbReference type="EMBL" id="JBHSAM010000014">
    <property type="protein sequence ID" value="MFC4099109.1"/>
    <property type="molecule type" value="Genomic_DNA"/>
</dbReference>
<comment type="cofactor">
    <cofactor evidence="1">
        <name>FMN</name>
        <dbReference type="ChEBI" id="CHEBI:58210"/>
    </cofactor>
</comment>
<reference evidence="13" key="1">
    <citation type="journal article" date="2019" name="Int. J. Syst. Evol. Microbiol.">
        <title>The Global Catalogue of Microorganisms (GCM) 10K type strain sequencing project: providing services to taxonomists for standard genome sequencing and annotation.</title>
        <authorList>
            <consortium name="The Broad Institute Genomics Platform"/>
            <consortium name="The Broad Institute Genome Sequencing Center for Infectious Disease"/>
            <person name="Wu L."/>
            <person name="Ma J."/>
        </authorList>
    </citation>
    <scope>NUCLEOTIDE SEQUENCE [LARGE SCALE GENOMIC DNA]</scope>
    <source>
        <strain evidence="13">IBRC-M 10987</strain>
    </source>
</reference>
<keyword evidence="8 12" id="KW-0560">Oxidoreductase</keyword>
<evidence type="ECO:0000256" key="4">
    <source>
        <dbReference type="ARBA" id="ARBA00013457"/>
    </source>
</evidence>